<evidence type="ECO:0000313" key="1">
    <source>
        <dbReference type="EMBL" id="QCL10009.1"/>
    </source>
</evidence>
<geneLocation type="plasmid" evidence="1">
    <name>pColt5.8d</name>
</geneLocation>
<sequence>MTLELSSQITSPGFRKLNGSSCLISEGNWTAAADLYGNNGFAVVLFFDGRKGKTIW</sequence>
<organism evidence="1">
    <name type="scientific">Rhizobium rhizogenes</name>
    <name type="common">Agrobacterium rhizogenes</name>
    <dbReference type="NCBI Taxonomy" id="359"/>
    <lineage>
        <taxon>Bacteria</taxon>
        <taxon>Pseudomonadati</taxon>
        <taxon>Pseudomonadota</taxon>
        <taxon>Alphaproteobacteria</taxon>
        <taxon>Hyphomicrobiales</taxon>
        <taxon>Rhizobiaceae</taxon>
        <taxon>Rhizobium/Agrobacterium group</taxon>
        <taxon>Rhizobium</taxon>
    </lineage>
</organism>
<dbReference type="EMBL" id="MK318974">
    <property type="protein sequence ID" value="QCL10009.1"/>
    <property type="molecule type" value="Genomic_DNA"/>
</dbReference>
<dbReference type="AlphaFoldDB" id="A0A7S4ZUA5"/>
<name>A0A7S4ZUA5_RHIRH</name>
<keyword evidence="1" id="KW-0614">Plasmid</keyword>
<reference evidence="1" key="1">
    <citation type="submission" date="2018-12" db="EMBL/GenBank/DDBJ databases">
        <title>Three Rhizobium rhizogenes strains isolated from the same crown gall tumor carry diverse plasmids.</title>
        <authorList>
            <person name="Pulawska J."/>
            <person name="Kuzmanovic N."/>
        </authorList>
    </citation>
    <scope>NUCLEOTIDE SEQUENCE</scope>
    <source>
        <strain evidence="1">Colt5.8</strain>
        <plasmid evidence="1">pColt5.8d</plasmid>
    </source>
</reference>
<protein>
    <submittedName>
        <fullName evidence="1">Uncharacterized protein</fullName>
    </submittedName>
</protein>
<accession>A0A7S4ZUA5</accession>
<proteinExistence type="predicted"/>
<gene>
    <name evidence="1" type="ORF">pC5.8d_706</name>
</gene>